<feature type="transmembrane region" description="Helical" evidence="1">
    <location>
        <begin position="104"/>
        <end position="128"/>
    </location>
</feature>
<organism evidence="2 3">
    <name type="scientific">Jingyaoa shaoxingensis</name>
    <dbReference type="NCBI Taxonomy" id="2763671"/>
    <lineage>
        <taxon>Bacteria</taxon>
        <taxon>Bacillati</taxon>
        <taxon>Bacillota</taxon>
        <taxon>Clostridia</taxon>
        <taxon>Lachnospirales</taxon>
        <taxon>Lachnospiraceae</taxon>
        <taxon>Jingyaoa</taxon>
    </lineage>
</organism>
<keyword evidence="1" id="KW-1133">Transmembrane helix</keyword>
<dbReference type="PANTHER" id="PTHR36178">
    <property type="entry name" value="SLR0625 PROTEIN"/>
    <property type="match status" value="1"/>
</dbReference>
<feature type="transmembrane region" description="Helical" evidence="1">
    <location>
        <begin position="294"/>
        <end position="310"/>
    </location>
</feature>
<feature type="transmembrane region" description="Helical" evidence="1">
    <location>
        <begin position="163"/>
        <end position="185"/>
    </location>
</feature>
<comment type="caution">
    <text evidence="2">The sequence shown here is derived from an EMBL/GenBank/DDBJ whole genome shotgun (WGS) entry which is preliminary data.</text>
</comment>
<name>A0ABR7N864_9FIRM</name>
<reference evidence="2 3" key="1">
    <citation type="submission" date="2020-08" db="EMBL/GenBank/DDBJ databases">
        <title>Genome public.</title>
        <authorList>
            <person name="Liu C."/>
            <person name="Sun Q."/>
        </authorList>
    </citation>
    <scope>NUCLEOTIDE SEQUENCE [LARGE SCALE GENOMIC DNA]</scope>
    <source>
        <strain evidence="2 3">NSJ-46</strain>
    </source>
</reference>
<dbReference type="RefSeq" id="WP_249307617.1">
    <property type="nucleotide sequence ID" value="NZ_JACRSZ010000004.1"/>
</dbReference>
<keyword evidence="1" id="KW-0812">Transmembrane</keyword>
<dbReference type="PANTHER" id="PTHR36178:SF1">
    <property type="entry name" value="SODIUM_GLUTAMATE SYMPORTER"/>
    <property type="match status" value="1"/>
</dbReference>
<feature type="transmembrane region" description="Helical" evidence="1">
    <location>
        <begin position="80"/>
        <end position="97"/>
    </location>
</feature>
<feature type="transmembrane region" description="Helical" evidence="1">
    <location>
        <begin position="382"/>
        <end position="402"/>
    </location>
</feature>
<feature type="transmembrane region" description="Helical" evidence="1">
    <location>
        <begin position="316"/>
        <end position="336"/>
    </location>
</feature>
<keyword evidence="3" id="KW-1185">Reference proteome</keyword>
<evidence type="ECO:0000313" key="3">
    <source>
        <dbReference type="Proteomes" id="UP000657421"/>
    </source>
</evidence>
<feature type="transmembrane region" description="Helical" evidence="1">
    <location>
        <begin position="45"/>
        <end position="68"/>
    </location>
</feature>
<protein>
    <submittedName>
        <fullName evidence="2">Sodium:glutamate symporter</fullName>
    </submittedName>
</protein>
<dbReference type="Proteomes" id="UP000657421">
    <property type="component" value="Unassembled WGS sequence"/>
</dbReference>
<dbReference type="EMBL" id="JACRSZ010000004">
    <property type="protein sequence ID" value="MBC8572584.1"/>
    <property type="molecule type" value="Genomic_DNA"/>
</dbReference>
<keyword evidence="1" id="KW-0472">Membrane</keyword>
<feature type="transmembrane region" description="Helical" evidence="1">
    <location>
        <begin position="256"/>
        <end position="274"/>
    </location>
</feature>
<dbReference type="InterPro" id="IPR004445">
    <property type="entry name" value="GltS"/>
</dbReference>
<evidence type="ECO:0000313" key="2">
    <source>
        <dbReference type="EMBL" id="MBC8572584.1"/>
    </source>
</evidence>
<dbReference type="Pfam" id="PF03616">
    <property type="entry name" value="Glt_symporter"/>
    <property type="match status" value="1"/>
</dbReference>
<accession>A0ABR7N864</accession>
<feature type="transmembrane region" description="Helical" evidence="1">
    <location>
        <begin position="229"/>
        <end position="250"/>
    </location>
</feature>
<dbReference type="PRINTS" id="PR00173">
    <property type="entry name" value="EDTRNSPORT"/>
</dbReference>
<sequence length="411" mass="44048">MTFTIEEGLFTVNLTAISTVALALLMLLVGQAIKNRSNFLKKYCIPAPVIGGIIFSLLNLIVHEFHIMQFTMDTSYQSDMQNLFFTCVGFGITFGLMKKGGSRLIKYFIMAAILAVLQGGVGVLTATAVGAQKWLGLMCGPAALSGGHGNAAAYGSILDGMGYNASIVGLAAATFGLVSGGFFGGPLAERLIRKKGLVKKLNTNEELLAEKYGNEASGTSNHPVTAHELFKHVTLLATLLALGIFIKSLFKDYLNISIPAYAGSALLACIVANVNTKTGWIKTDERIMTTIQDFTLGIFLSIAMISLQLWQLVDLAIPMIIILCVNLIVTLLYLYFITFRVCGKDFDAAIMCAGMAGHGLGASPTGFANMDSVTQKYGESKISYLCVTVVGGILMDWVLLVLNTFMVSMFG</sequence>
<evidence type="ECO:0000256" key="1">
    <source>
        <dbReference type="SAM" id="Phobius"/>
    </source>
</evidence>
<proteinExistence type="predicted"/>
<gene>
    <name evidence="2" type="ORF">H8716_05710</name>
</gene>
<feature type="transmembrane region" description="Helical" evidence="1">
    <location>
        <begin position="12"/>
        <end position="33"/>
    </location>
</feature>